<dbReference type="PANTHER" id="PTHR35711">
    <property type="entry name" value="EXPRESSED PROTEIN"/>
    <property type="match status" value="1"/>
</dbReference>
<accession>A0ABR2VU61</accession>
<keyword evidence="3" id="KW-1185">Reference proteome</keyword>
<name>A0ABR2VU61_9FUNG</name>
<dbReference type="PANTHER" id="PTHR35711:SF1">
    <property type="entry name" value="ECTODERMAL, ISOFORM F"/>
    <property type="match status" value="1"/>
</dbReference>
<evidence type="ECO:0000256" key="1">
    <source>
        <dbReference type="SAM" id="MobiDB-lite"/>
    </source>
</evidence>
<feature type="compositionally biased region" description="Basic and acidic residues" evidence="1">
    <location>
        <begin position="275"/>
        <end position="285"/>
    </location>
</feature>
<feature type="compositionally biased region" description="Low complexity" evidence="1">
    <location>
        <begin position="219"/>
        <end position="230"/>
    </location>
</feature>
<proteinExistence type="predicted"/>
<protein>
    <recommendedName>
        <fullName evidence="4">Chitin-binding type-4 domain-containing protein</fullName>
    </recommendedName>
</protein>
<dbReference type="Proteomes" id="UP001479436">
    <property type="component" value="Unassembled WGS sequence"/>
</dbReference>
<comment type="caution">
    <text evidence="2">The sequence shown here is derived from an EMBL/GenBank/DDBJ whole genome shotgun (WGS) entry which is preliminary data.</text>
</comment>
<reference evidence="2 3" key="1">
    <citation type="submission" date="2023-04" db="EMBL/GenBank/DDBJ databases">
        <title>Genome of Basidiobolus ranarum AG-B5.</title>
        <authorList>
            <person name="Stajich J.E."/>
            <person name="Carter-House D."/>
            <person name="Gryganskyi A."/>
        </authorList>
    </citation>
    <scope>NUCLEOTIDE SEQUENCE [LARGE SCALE GENOMIC DNA]</scope>
    <source>
        <strain evidence="2 3">AG-B5</strain>
    </source>
</reference>
<gene>
    <name evidence="2" type="ORF">K7432_011249</name>
</gene>
<feature type="compositionally biased region" description="Basic and acidic residues" evidence="1">
    <location>
        <begin position="258"/>
        <end position="267"/>
    </location>
</feature>
<sequence>MDWRFNSGKQSFDDNAGSCAGYARRFPVKYNGNQVSPKYAFGSLDSADPNRHYKQSEKHPDDWPACSTGKAYKGGEDEEVGSDETKANPIDGAYGQGKWGPITVAKAGQQLCVRWPAKNHKDEPNNVVFINMPPTPMSQDPTQRQLNQWTIAKLDYGNCFSGGSDKARCGGCFTIPENRGAGDYLIQWRWKLNGSDNAPEWYTSCSDVRITNGKGGVAPTVTSVPEPTSTKGGEKATPTKKNGNGGVSKPTPTPPHYKKPEPTHDGGDNGDDDAHEQHNHDHHDEQNEEDDGDDDEDEDDGDDDEEDDGDDDDEDDGDDDDEDDGDDDEDDEDNGEDDHRHRHRHHGHHRSKRSVAASYPLYNLRRSLNKREVN</sequence>
<feature type="region of interest" description="Disordered" evidence="1">
    <location>
        <begin position="211"/>
        <end position="374"/>
    </location>
</feature>
<evidence type="ECO:0000313" key="2">
    <source>
        <dbReference type="EMBL" id="KAK9702424.1"/>
    </source>
</evidence>
<evidence type="ECO:0008006" key="4">
    <source>
        <dbReference type="Google" id="ProtNLM"/>
    </source>
</evidence>
<feature type="region of interest" description="Disordered" evidence="1">
    <location>
        <begin position="39"/>
        <end position="84"/>
    </location>
</feature>
<feature type="compositionally biased region" description="Basic residues" evidence="1">
    <location>
        <begin position="340"/>
        <end position="353"/>
    </location>
</feature>
<evidence type="ECO:0000313" key="3">
    <source>
        <dbReference type="Proteomes" id="UP001479436"/>
    </source>
</evidence>
<feature type="compositionally biased region" description="Basic and acidic residues" evidence="1">
    <location>
        <begin position="48"/>
        <end position="62"/>
    </location>
</feature>
<dbReference type="Gene3D" id="2.70.50.70">
    <property type="match status" value="1"/>
</dbReference>
<organism evidence="2 3">
    <name type="scientific">Basidiobolus ranarum</name>
    <dbReference type="NCBI Taxonomy" id="34480"/>
    <lineage>
        <taxon>Eukaryota</taxon>
        <taxon>Fungi</taxon>
        <taxon>Fungi incertae sedis</taxon>
        <taxon>Zoopagomycota</taxon>
        <taxon>Entomophthoromycotina</taxon>
        <taxon>Basidiobolomycetes</taxon>
        <taxon>Basidiobolales</taxon>
        <taxon>Basidiobolaceae</taxon>
        <taxon>Basidiobolus</taxon>
    </lineage>
</organism>
<feature type="compositionally biased region" description="Acidic residues" evidence="1">
    <location>
        <begin position="286"/>
        <end position="336"/>
    </location>
</feature>
<dbReference type="EMBL" id="JASJQH010007725">
    <property type="protein sequence ID" value="KAK9702424.1"/>
    <property type="molecule type" value="Genomic_DNA"/>
</dbReference>